<dbReference type="Pfam" id="PF03480">
    <property type="entry name" value="DctP"/>
    <property type="match status" value="1"/>
</dbReference>
<evidence type="ECO:0000313" key="4">
    <source>
        <dbReference type="Proteomes" id="UP000603940"/>
    </source>
</evidence>
<dbReference type="Proteomes" id="UP000603940">
    <property type="component" value="Unassembled WGS sequence"/>
</dbReference>
<keyword evidence="4" id="KW-1185">Reference proteome</keyword>
<feature type="region of interest" description="Disordered" evidence="2">
    <location>
        <begin position="57"/>
        <end position="86"/>
    </location>
</feature>
<proteinExistence type="predicted"/>
<name>A0ABR7R1T6_9PROT</name>
<dbReference type="EMBL" id="JACTUZ010000003">
    <property type="protein sequence ID" value="MBC9175703.1"/>
    <property type="molecule type" value="Genomic_DNA"/>
</dbReference>
<protein>
    <submittedName>
        <fullName evidence="3">Uncharacterized protein</fullName>
    </submittedName>
</protein>
<organism evidence="3 4">
    <name type="scientific">Pseudoroseomonas ludipueritiae</name>
    <dbReference type="NCBI Taxonomy" id="198093"/>
    <lineage>
        <taxon>Bacteria</taxon>
        <taxon>Pseudomonadati</taxon>
        <taxon>Pseudomonadota</taxon>
        <taxon>Alphaproteobacteria</taxon>
        <taxon>Acetobacterales</taxon>
        <taxon>Acetobacteraceae</taxon>
        <taxon>Pseudoroseomonas</taxon>
    </lineage>
</organism>
<accession>A0ABR7R1T6</accession>
<dbReference type="InterPro" id="IPR018389">
    <property type="entry name" value="DctP_fam"/>
</dbReference>
<evidence type="ECO:0000256" key="2">
    <source>
        <dbReference type="SAM" id="MobiDB-lite"/>
    </source>
</evidence>
<comment type="caution">
    <text evidence="3">The sequence shown here is derived from an EMBL/GenBank/DDBJ whole genome shotgun (WGS) entry which is preliminary data.</text>
</comment>
<dbReference type="Gene3D" id="3.40.190.170">
    <property type="entry name" value="Bacterial extracellular solute-binding protein, family 7"/>
    <property type="match status" value="1"/>
</dbReference>
<evidence type="ECO:0000256" key="1">
    <source>
        <dbReference type="ARBA" id="ARBA00022729"/>
    </source>
</evidence>
<reference evidence="3 4" key="1">
    <citation type="journal article" date="2009" name="Int. J. Syst. Evol. Microbiol.">
        <title>Transfer of Teichococcus ludipueritiae and Muricoccus roseus to the genus Roseomonas, as Roseomonas ludipueritiae comb. nov. and Roseomonas rosea comb. nov., respectively, and emended description of the genus Roseomonas.</title>
        <authorList>
            <person name="Sanchez-Porro C."/>
            <person name="Gallego V."/>
            <person name="Busse H.J."/>
            <person name="Kampfer P."/>
            <person name="Ventosa A."/>
        </authorList>
    </citation>
    <scope>NUCLEOTIDE SEQUENCE [LARGE SCALE GENOMIC DNA]</scope>
    <source>
        <strain evidence="3 4">DSM 14915</strain>
    </source>
</reference>
<keyword evidence="1" id="KW-0732">Signal</keyword>
<sequence>MRSRTHEECHACRPVRLRFTHPHPESDSRKKAARLFRKQLKERADGAVTAQVFGNGVLGSGQASTAPARGGTPDIASTAARVEKAR</sequence>
<evidence type="ECO:0000313" key="3">
    <source>
        <dbReference type="EMBL" id="MBC9175703.1"/>
    </source>
</evidence>
<dbReference type="RefSeq" id="WP_187776912.1">
    <property type="nucleotide sequence ID" value="NZ_JBHTKP010000006.1"/>
</dbReference>
<gene>
    <name evidence="3" type="ORF">IBL25_01925</name>
</gene>
<dbReference type="InterPro" id="IPR038404">
    <property type="entry name" value="TRAP_DctP_sf"/>
</dbReference>